<comment type="caution">
    <text evidence="4">The sequence shown here is derived from an EMBL/GenBank/DDBJ whole genome shotgun (WGS) entry which is preliminary data.</text>
</comment>
<dbReference type="EMBL" id="JAUFQU010000001">
    <property type="protein sequence ID" value="MDN3706088.1"/>
    <property type="molecule type" value="Genomic_DNA"/>
</dbReference>
<dbReference type="PANTHER" id="PTHR30160">
    <property type="entry name" value="TETRAACYLDISACCHARIDE 4'-KINASE-RELATED"/>
    <property type="match status" value="1"/>
</dbReference>
<dbReference type="GO" id="GO:0016757">
    <property type="term" value="F:glycosyltransferase activity"/>
    <property type="evidence" value="ECO:0007669"/>
    <property type="project" value="UniProtKB-KW"/>
</dbReference>
<dbReference type="Proteomes" id="UP001242368">
    <property type="component" value="Unassembled WGS sequence"/>
</dbReference>
<dbReference type="Gene3D" id="3.40.50.2000">
    <property type="entry name" value="Glycogen Phosphorylase B"/>
    <property type="match status" value="2"/>
</dbReference>
<keyword evidence="5" id="KW-1185">Reference proteome</keyword>
<protein>
    <submittedName>
        <fullName evidence="4">Glycosyltransferase family 9 protein</fullName>
        <ecNumber evidence="4">2.4.-.-</ecNumber>
    </submittedName>
</protein>
<proteinExistence type="predicted"/>
<keyword evidence="1 4" id="KW-0328">Glycosyltransferase</keyword>
<keyword evidence="2 4" id="KW-0808">Transferase</keyword>
<dbReference type="InterPro" id="IPR051199">
    <property type="entry name" value="LPS_LOS_Heptosyltrfase"/>
</dbReference>
<accession>A0ABT8D377</accession>
<evidence type="ECO:0000256" key="2">
    <source>
        <dbReference type="ARBA" id="ARBA00022679"/>
    </source>
</evidence>
<evidence type="ECO:0000313" key="5">
    <source>
        <dbReference type="Proteomes" id="UP001242368"/>
    </source>
</evidence>
<organism evidence="4 5">
    <name type="scientific">Paenimyroides ceti</name>
    <dbReference type="NCBI Taxonomy" id="395087"/>
    <lineage>
        <taxon>Bacteria</taxon>
        <taxon>Pseudomonadati</taxon>
        <taxon>Bacteroidota</taxon>
        <taxon>Flavobacteriia</taxon>
        <taxon>Flavobacteriales</taxon>
        <taxon>Flavobacteriaceae</taxon>
        <taxon>Paenimyroides</taxon>
    </lineage>
</organism>
<evidence type="ECO:0000313" key="4">
    <source>
        <dbReference type="EMBL" id="MDN3710376.1"/>
    </source>
</evidence>
<dbReference type="EC" id="2.4.-.-" evidence="4"/>
<evidence type="ECO:0000313" key="3">
    <source>
        <dbReference type="EMBL" id="MDN3706088.1"/>
    </source>
</evidence>
<gene>
    <name evidence="3" type="ORF">QW060_02995</name>
    <name evidence="4" type="ORF">QW060_26500</name>
</gene>
<dbReference type="CDD" id="cd03789">
    <property type="entry name" value="GT9_LPS_heptosyltransferase"/>
    <property type="match status" value="1"/>
</dbReference>
<reference evidence="5" key="2">
    <citation type="journal article" date="2019" name="Int. J. Syst. Evol. Microbiol.">
        <title>The Global Catalogue of Microorganisms (GCM) 10K type strain sequencing project: providing services to taxonomists for standard genome sequencing and annotation.</title>
        <authorList>
            <consortium name="The Broad Institute Genomics Platform"/>
            <consortium name="The Broad Institute Genome Sequencing Center for Infectious Disease"/>
            <person name="Wu L."/>
            <person name="Ma J."/>
        </authorList>
    </citation>
    <scope>NUCLEOTIDE SEQUENCE [LARGE SCALE GENOMIC DNA]</scope>
    <source>
        <strain evidence="5">CECT 7184</strain>
    </source>
</reference>
<dbReference type="InterPro" id="IPR002201">
    <property type="entry name" value="Glyco_trans_9"/>
</dbReference>
<dbReference type="RefSeq" id="WP_290362225.1">
    <property type="nucleotide sequence ID" value="NZ_JAUFQU010000001.1"/>
</dbReference>
<dbReference type="PANTHER" id="PTHR30160:SF7">
    <property type="entry name" value="ADP-HEPTOSE--LPS HEPTOSYLTRANSFERASE 2"/>
    <property type="match status" value="1"/>
</dbReference>
<dbReference type="SUPFAM" id="SSF53756">
    <property type="entry name" value="UDP-Glycosyltransferase/glycogen phosphorylase"/>
    <property type="match status" value="1"/>
</dbReference>
<dbReference type="Pfam" id="PF01075">
    <property type="entry name" value="Glyco_transf_9"/>
    <property type="match status" value="1"/>
</dbReference>
<reference evidence="4" key="3">
    <citation type="submission" date="2023-06" db="EMBL/GenBank/DDBJ databases">
        <authorList>
            <person name="Lucena T."/>
            <person name="Sun Q."/>
        </authorList>
    </citation>
    <scope>NUCLEOTIDE SEQUENCE</scope>
    <source>
        <strain evidence="4">CECT 7184</strain>
    </source>
</reference>
<sequence>MSLLKEVNVIRRRVTKGLTKNIGKTIDYTKYDPIDPLTVKRVLISRPNNRLGNQLMMTPLVHEVIDTFPNCTIDLFVRGTLSPIIFENYKEVETIYNLPKKPFKHLLDYFGVWFKLKRKKYDMVINVVQNSSSGRLSTKVARARYKFFGEKIELLEKQYSDYNHMAKNAIYNLRYYLNMLGIEDKKTAIPVLDIKVNDKELAQGKDLLDKLVKNDKKTIGIYTFATGEKCYSEEWWANVYERLMQRFGTEYNIIEVLPVENVSQIAFKAPSYYSKDIREIAGFLQNLDLFICADSGMMHLGSAVTSPLIGLFSVTDLNMYTPYGPDKIGIDTRKMSYDQIMDQVQRSLN</sequence>
<reference evidence="4" key="1">
    <citation type="journal article" date="2014" name="Int. J. Syst. Evol. Microbiol.">
        <title>Complete genome of a new Firmicutes species belonging to the dominant human colonic microbiota ('Ruminococcus bicirculans') reveals two chromosomes and a selective capacity to utilize plant glucans.</title>
        <authorList>
            <consortium name="NISC Comparative Sequencing Program"/>
            <person name="Wegmann U."/>
            <person name="Louis P."/>
            <person name="Goesmann A."/>
            <person name="Henrissat B."/>
            <person name="Duncan S.H."/>
            <person name="Flint H.J."/>
        </authorList>
    </citation>
    <scope>NUCLEOTIDE SEQUENCE</scope>
    <source>
        <strain evidence="4">CECT 7184</strain>
    </source>
</reference>
<name>A0ABT8D377_9FLAO</name>
<evidence type="ECO:0000256" key="1">
    <source>
        <dbReference type="ARBA" id="ARBA00022676"/>
    </source>
</evidence>
<dbReference type="EMBL" id="JAUFQU010000086">
    <property type="protein sequence ID" value="MDN3710376.1"/>
    <property type="molecule type" value="Genomic_DNA"/>
</dbReference>